<dbReference type="GO" id="GO:0004601">
    <property type="term" value="F:peroxidase activity"/>
    <property type="evidence" value="ECO:0000318"/>
    <property type="project" value="GO_Central"/>
</dbReference>
<dbReference type="InterPro" id="IPR013766">
    <property type="entry name" value="Thioredoxin_domain"/>
</dbReference>
<accession>A0A1U7ZUQ3</accession>
<feature type="active site" evidence="4">
    <location>
        <position position="44"/>
    </location>
</feature>
<dbReference type="GO" id="GO:0006979">
    <property type="term" value="P:response to oxidative stress"/>
    <property type="evidence" value="ECO:0007669"/>
    <property type="project" value="InterPro"/>
</dbReference>
<dbReference type="Proteomes" id="UP000189703">
    <property type="component" value="Unplaced"/>
</dbReference>
<dbReference type="GeneID" id="104596421"/>
<keyword evidence="2 5" id="KW-0575">Peroxidase</keyword>
<gene>
    <name evidence="8 9" type="primary">LOC104596421</name>
</gene>
<evidence type="ECO:0000313" key="9">
    <source>
        <dbReference type="RefSeq" id="XP_010255874.1"/>
    </source>
</evidence>
<organism evidence="7 8">
    <name type="scientific">Nelumbo nucifera</name>
    <name type="common">Sacred lotus</name>
    <dbReference type="NCBI Taxonomy" id="4432"/>
    <lineage>
        <taxon>Eukaryota</taxon>
        <taxon>Viridiplantae</taxon>
        <taxon>Streptophyta</taxon>
        <taxon>Embryophyta</taxon>
        <taxon>Tracheophyta</taxon>
        <taxon>Spermatophyta</taxon>
        <taxon>Magnoliopsida</taxon>
        <taxon>Proteales</taxon>
        <taxon>Nelumbonaceae</taxon>
        <taxon>Nelumbo</taxon>
    </lineage>
</organism>
<protein>
    <recommendedName>
        <fullName evidence="5">Glutathione peroxidase</fullName>
    </recommendedName>
</protein>
<feature type="domain" description="Thioredoxin" evidence="6">
    <location>
        <begin position="6"/>
        <end position="168"/>
    </location>
</feature>
<dbReference type="Gene3D" id="3.40.30.10">
    <property type="entry name" value="Glutaredoxin"/>
    <property type="match status" value="1"/>
</dbReference>
<dbReference type="STRING" id="4432.A0A1U7ZUQ3"/>
<dbReference type="Pfam" id="PF00255">
    <property type="entry name" value="GSHPx"/>
    <property type="match status" value="1"/>
</dbReference>
<dbReference type="PANTHER" id="PTHR11592">
    <property type="entry name" value="GLUTATHIONE PEROXIDASE"/>
    <property type="match status" value="1"/>
</dbReference>
<dbReference type="KEGG" id="nnu:104596421"/>
<dbReference type="SUPFAM" id="SSF52833">
    <property type="entry name" value="Thioredoxin-like"/>
    <property type="match status" value="1"/>
</dbReference>
<dbReference type="FunFam" id="3.40.30.10:FF:000025">
    <property type="entry name" value="Glutathione peroxidase"/>
    <property type="match status" value="1"/>
</dbReference>
<dbReference type="InterPro" id="IPR000889">
    <property type="entry name" value="Glutathione_peroxidase"/>
</dbReference>
<dbReference type="PANTHER" id="PTHR11592:SF17">
    <property type="entry name" value="GLUTATHIONE PEROXIDASE 5-RELATED"/>
    <property type="match status" value="1"/>
</dbReference>
<evidence type="ECO:0000256" key="2">
    <source>
        <dbReference type="ARBA" id="ARBA00022559"/>
    </source>
</evidence>
<dbReference type="OMA" id="HMMKDID"/>
<dbReference type="InterPro" id="IPR029759">
    <property type="entry name" value="GPX_AS"/>
</dbReference>
<keyword evidence="3 5" id="KW-0560">Oxidoreductase</keyword>
<dbReference type="InterPro" id="IPR029760">
    <property type="entry name" value="GPX_CS"/>
</dbReference>
<dbReference type="PROSITE" id="PS51352">
    <property type="entry name" value="THIOREDOXIN_2"/>
    <property type="match status" value="1"/>
</dbReference>
<comment type="similarity">
    <text evidence="1 5">Belongs to the glutathione peroxidase family.</text>
</comment>
<evidence type="ECO:0000256" key="4">
    <source>
        <dbReference type="PIRSR" id="PIRSR000303-1"/>
    </source>
</evidence>
<evidence type="ECO:0000256" key="3">
    <source>
        <dbReference type="ARBA" id="ARBA00023002"/>
    </source>
</evidence>
<dbReference type="eggNOG" id="KOG1651">
    <property type="taxonomic scope" value="Eukaryota"/>
</dbReference>
<dbReference type="AlphaFoldDB" id="A0A1U7ZUQ3"/>
<keyword evidence="7" id="KW-1185">Reference proteome</keyword>
<dbReference type="RefSeq" id="XP_010255873.1">
    <property type="nucleotide sequence ID" value="XM_010257571.2"/>
</dbReference>
<dbReference type="CDD" id="cd00340">
    <property type="entry name" value="GSH_Peroxidase"/>
    <property type="match status" value="1"/>
</dbReference>
<dbReference type="PROSITE" id="PS00460">
    <property type="entry name" value="GLUTATHIONE_PEROXID_1"/>
    <property type="match status" value="1"/>
</dbReference>
<dbReference type="PIRSF" id="PIRSF000303">
    <property type="entry name" value="Glutathion_perox"/>
    <property type="match status" value="1"/>
</dbReference>
<sequence length="170" mass="19159">MGASESIPQKSIHEFTVRDSRGKDVDLSIYKGKVLLVVNVASKCGFTDVNYTQLTELYGEYKDKGLEILAFPCNQFLYQEPGTSQEAQEFACARYNAEYPVFQKVRVNGPETAPVYKFLKSSKSGTFGSRIKWNFTKFLVDKEGHVVHRYGPTTSPLSIEKDIKKVLGEI</sequence>
<evidence type="ECO:0000313" key="7">
    <source>
        <dbReference type="Proteomes" id="UP000189703"/>
    </source>
</evidence>
<dbReference type="OrthoDB" id="446890at2759"/>
<dbReference type="PROSITE" id="PS51355">
    <property type="entry name" value="GLUTATHIONE_PEROXID_3"/>
    <property type="match status" value="1"/>
</dbReference>
<dbReference type="RefSeq" id="XP_010255874.1">
    <property type="nucleotide sequence ID" value="XM_010257572.2"/>
</dbReference>
<evidence type="ECO:0000313" key="8">
    <source>
        <dbReference type="RefSeq" id="XP_010255873.1"/>
    </source>
</evidence>
<evidence type="ECO:0000256" key="5">
    <source>
        <dbReference type="RuleBase" id="RU000499"/>
    </source>
</evidence>
<name>A0A1U7ZUQ3_NELNU</name>
<proteinExistence type="inferred from homology"/>
<evidence type="ECO:0000259" key="6">
    <source>
        <dbReference type="PROSITE" id="PS51352"/>
    </source>
</evidence>
<reference evidence="8 9" key="1">
    <citation type="submission" date="2025-04" db="UniProtKB">
        <authorList>
            <consortium name="RefSeq"/>
        </authorList>
    </citation>
    <scope>IDENTIFICATION</scope>
</reference>
<evidence type="ECO:0000256" key="1">
    <source>
        <dbReference type="ARBA" id="ARBA00006926"/>
    </source>
</evidence>
<dbReference type="InterPro" id="IPR036249">
    <property type="entry name" value="Thioredoxin-like_sf"/>
</dbReference>
<dbReference type="PRINTS" id="PR01011">
    <property type="entry name" value="GLUTPROXDASE"/>
</dbReference>
<dbReference type="PROSITE" id="PS00763">
    <property type="entry name" value="GLUTATHIONE_PEROXID_2"/>
    <property type="match status" value="1"/>
</dbReference>